<dbReference type="SUPFAM" id="SSF88946">
    <property type="entry name" value="Sigma2 domain of RNA polymerase sigma factors"/>
    <property type="match status" value="1"/>
</dbReference>
<dbReference type="InterPro" id="IPR013325">
    <property type="entry name" value="RNA_pol_sigma_r2"/>
</dbReference>
<dbReference type="InterPro" id="IPR000838">
    <property type="entry name" value="RNA_pol_sigma70_ECF_CS"/>
</dbReference>
<evidence type="ECO:0000256" key="6">
    <source>
        <dbReference type="RuleBase" id="RU000716"/>
    </source>
</evidence>
<comment type="caution">
    <text evidence="9">The sequence shown here is derived from an EMBL/GenBank/DDBJ whole genome shotgun (WGS) entry which is preliminary data.</text>
</comment>
<feature type="domain" description="RNA polymerase sigma factor 70 region 4 type 2" evidence="8">
    <location>
        <begin position="101"/>
        <end position="153"/>
    </location>
</feature>
<evidence type="ECO:0000313" key="10">
    <source>
        <dbReference type="Proteomes" id="UP000092024"/>
    </source>
</evidence>
<dbReference type="Proteomes" id="UP000092024">
    <property type="component" value="Unassembled WGS sequence"/>
</dbReference>
<comment type="similarity">
    <text evidence="1 6">Belongs to the sigma-70 factor family. ECF subfamily.</text>
</comment>
<dbReference type="InterPro" id="IPR013324">
    <property type="entry name" value="RNA_pol_sigma_r3/r4-like"/>
</dbReference>
<dbReference type="RefSeq" id="WP_068686452.1">
    <property type="nucleotide sequence ID" value="NZ_LYPA01000074.1"/>
</dbReference>
<dbReference type="InterPro" id="IPR013249">
    <property type="entry name" value="RNA_pol_sigma70_r4_t2"/>
</dbReference>
<dbReference type="Pfam" id="PF08281">
    <property type="entry name" value="Sigma70_r4_2"/>
    <property type="match status" value="1"/>
</dbReference>
<keyword evidence="3 6" id="KW-0731">Sigma factor</keyword>
<accession>A0A1A5YC55</accession>
<organism evidence="9 10">
    <name type="scientific">Paenibacillus oryzae</name>
    <dbReference type="NCBI Taxonomy" id="1844972"/>
    <lineage>
        <taxon>Bacteria</taxon>
        <taxon>Bacillati</taxon>
        <taxon>Bacillota</taxon>
        <taxon>Bacilli</taxon>
        <taxon>Bacillales</taxon>
        <taxon>Paenibacillaceae</taxon>
        <taxon>Paenibacillus</taxon>
    </lineage>
</organism>
<dbReference type="InterPro" id="IPR036388">
    <property type="entry name" value="WH-like_DNA-bd_sf"/>
</dbReference>
<protein>
    <recommendedName>
        <fullName evidence="6">RNA polymerase sigma factor</fullName>
    </recommendedName>
</protein>
<dbReference type="InterPro" id="IPR007627">
    <property type="entry name" value="RNA_pol_sigma70_r2"/>
</dbReference>
<dbReference type="GO" id="GO:0006950">
    <property type="term" value="P:response to stress"/>
    <property type="evidence" value="ECO:0007669"/>
    <property type="project" value="UniProtKB-ARBA"/>
</dbReference>
<evidence type="ECO:0000256" key="5">
    <source>
        <dbReference type="ARBA" id="ARBA00023163"/>
    </source>
</evidence>
<dbReference type="STRING" id="1844972.A7K91_24830"/>
<evidence type="ECO:0000259" key="7">
    <source>
        <dbReference type="Pfam" id="PF04542"/>
    </source>
</evidence>
<evidence type="ECO:0000256" key="4">
    <source>
        <dbReference type="ARBA" id="ARBA00023125"/>
    </source>
</evidence>
<dbReference type="PANTHER" id="PTHR43133">
    <property type="entry name" value="RNA POLYMERASE ECF-TYPE SIGMA FACTO"/>
    <property type="match status" value="1"/>
</dbReference>
<evidence type="ECO:0000256" key="2">
    <source>
        <dbReference type="ARBA" id="ARBA00023015"/>
    </source>
</evidence>
<evidence type="ECO:0000256" key="1">
    <source>
        <dbReference type="ARBA" id="ARBA00010641"/>
    </source>
</evidence>
<dbReference type="NCBIfam" id="TIGR02937">
    <property type="entry name" value="sigma70-ECF"/>
    <property type="match status" value="1"/>
</dbReference>
<dbReference type="PROSITE" id="PS01063">
    <property type="entry name" value="SIGMA70_ECF"/>
    <property type="match status" value="1"/>
</dbReference>
<name>A0A1A5YC55_9BACL</name>
<feature type="domain" description="RNA polymerase sigma-70 region 2" evidence="7">
    <location>
        <begin position="11"/>
        <end position="70"/>
    </location>
</feature>
<dbReference type="AlphaFoldDB" id="A0A1A5YC55"/>
<evidence type="ECO:0000256" key="3">
    <source>
        <dbReference type="ARBA" id="ARBA00023082"/>
    </source>
</evidence>
<evidence type="ECO:0000313" key="9">
    <source>
        <dbReference type="EMBL" id="OBR63186.1"/>
    </source>
</evidence>
<dbReference type="Gene3D" id="1.10.10.10">
    <property type="entry name" value="Winged helix-like DNA-binding domain superfamily/Winged helix DNA-binding domain"/>
    <property type="match status" value="1"/>
</dbReference>
<dbReference type="GO" id="GO:0016987">
    <property type="term" value="F:sigma factor activity"/>
    <property type="evidence" value="ECO:0007669"/>
    <property type="project" value="UniProtKB-KW"/>
</dbReference>
<dbReference type="EMBL" id="LYPA01000074">
    <property type="protein sequence ID" value="OBR63186.1"/>
    <property type="molecule type" value="Genomic_DNA"/>
</dbReference>
<dbReference type="GO" id="GO:0006352">
    <property type="term" value="P:DNA-templated transcription initiation"/>
    <property type="evidence" value="ECO:0007669"/>
    <property type="project" value="InterPro"/>
</dbReference>
<proteinExistence type="inferred from homology"/>
<dbReference type="GO" id="GO:0003677">
    <property type="term" value="F:DNA binding"/>
    <property type="evidence" value="ECO:0007669"/>
    <property type="project" value="UniProtKB-KW"/>
</dbReference>
<dbReference type="Pfam" id="PF04542">
    <property type="entry name" value="Sigma70_r2"/>
    <property type="match status" value="1"/>
</dbReference>
<dbReference type="SUPFAM" id="SSF88659">
    <property type="entry name" value="Sigma3 and sigma4 domains of RNA polymerase sigma factors"/>
    <property type="match status" value="1"/>
</dbReference>
<keyword evidence="5 6" id="KW-0804">Transcription</keyword>
<evidence type="ECO:0000259" key="8">
    <source>
        <dbReference type="Pfam" id="PF08281"/>
    </source>
</evidence>
<dbReference type="Gene3D" id="1.10.1740.10">
    <property type="match status" value="1"/>
</dbReference>
<keyword evidence="2 6" id="KW-0805">Transcription regulation</keyword>
<keyword evidence="4 6" id="KW-0238">DNA-binding</keyword>
<dbReference type="InterPro" id="IPR014284">
    <property type="entry name" value="RNA_pol_sigma-70_dom"/>
</dbReference>
<dbReference type="InterPro" id="IPR039425">
    <property type="entry name" value="RNA_pol_sigma-70-like"/>
</dbReference>
<dbReference type="PANTHER" id="PTHR43133:SF8">
    <property type="entry name" value="RNA POLYMERASE SIGMA FACTOR HI_1459-RELATED"/>
    <property type="match status" value="1"/>
</dbReference>
<reference evidence="9 10" key="1">
    <citation type="submission" date="2016-05" db="EMBL/GenBank/DDBJ databases">
        <title>Paenibacillus oryzae. sp. nov., isolated from the rice root.</title>
        <authorList>
            <person name="Zhang J."/>
            <person name="Zhang X."/>
        </authorList>
    </citation>
    <scope>NUCLEOTIDE SEQUENCE [LARGE SCALE GENOMIC DNA]</scope>
    <source>
        <strain evidence="9 10">1DrF-4</strain>
    </source>
</reference>
<sequence length="554" mass="63804">MPNKDLGSQINFLLGVAFRKCGSLEDAQDLVQETLLASIAYLSKGKTIEEPKAWLLTVLNRKYYDTLRKKYNYPKVTIGEYFDIADDNLAIDEIEKSDEAEAIRREIAYLSKIYREVIVRFYMNGEEVGGIAAALGIPAGTVKSRLSAGRERMKKGLNRMDSYHKQSYEPIELHVANSGQWGMNGEPASLVNHDLIAQNLLYLAYSRPITIEHLSREIGIPAAYIEPIIQKLVKGELMRQTGNKVYTDFIISTLEDRGKHIPAQKQLVENHFEQFWSAIQTGLDKLRQTDYFLRFNSDQRHALELYFVFNCMDYGIHRTFNQIFGKEQIITDRPNGGKWIAFGYANSKKLDYREHMDIMKHAYAGERHVYLENYLGSKMIGMHVYDPEGFPVKLYHRDPYYKSFYGEQDGDYLKLLYIIHSGINPVETGFNIELLKSIPWLTECKILRSDNGKVELNIPVLTQKESESLWQICAETKSAMTDDLKELLSGFYRGKKQEIPLHIKSVPLQKQYLWSNHAFLFATLRCAIKRGKLYDGGYDLEAQPPYPMIFIVEG</sequence>
<keyword evidence="10" id="KW-1185">Reference proteome</keyword>
<gene>
    <name evidence="9" type="ORF">A7K91_24830</name>
</gene>